<keyword evidence="1" id="KW-0732">Signal</keyword>
<accession>M2SYI8</accession>
<dbReference type="KEGG" id="bsc:COCSADRAFT_226798"/>
<dbReference type="RefSeq" id="XP_007702343.1">
    <property type="nucleotide sequence ID" value="XM_007704153.1"/>
</dbReference>
<name>M2SYI8_COCSN</name>
<reference evidence="2 3" key="1">
    <citation type="journal article" date="2012" name="PLoS Pathog.">
        <title>Diverse lifestyles and strategies of plant pathogenesis encoded in the genomes of eighteen Dothideomycetes fungi.</title>
        <authorList>
            <person name="Ohm R.A."/>
            <person name="Feau N."/>
            <person name="Henrissat B."/>
            <person name="Schoch C.L."/>
            <person name="Horwitz B.A."/>
            <person name="Barry K.W."/>
            <person name="Condon B.J."/>
            <person name="Copeland A.C."/>
            <person name="Dhillon B."/>
            <person name="Glaser F."/>
            <person name="Hesse C.N."/>
            <person name="Kosti I."/>
            <person name="LaButti K."/>
            <person name="Lindquist E.A."/>
            <person name="Lucas S."/>
            <person name="Salamov A.A."/>
            <person name="Bradshaw R.E."/>
            <person name="Ciuffetti L."/>
            <person name="Hamelin R.C."/>
            <person name="Kema G.H.J."/>
            <person name="Lawrence C."/>
            <person name="Scott J.A."/>
            <person name="Spatafora J.W."/>
            <person name="Turgeon B.G."/>
            <person name="de Wit P.J.G.M."/>
            <person name="Zhong S."/>
            <person name="Goodwin S.B."/>
            <person name="Grigoriev I.V."/>
        </authorList>
    </citation>
    <scope>NUCLEOTIDE SEQUENCE [LARGE SCALE GENOMIC DNA]</scope>
    <source>
        <strain evidence="3">ND90Pr / ATCC 201652</strain>
    </source>
</reference>
<feature type="signal peptide" evidence="1">
    <location>
        <begin position="1"/>
        <end position="27"/>
    </location>
</feature>
<feature type="chain" id="PRO_5004025923" evidence="1">
    <location>
        <begin position="28"/>
        <end position="131"/>
    </location>
</feature>
<dbReference type="GeneID" id="19134689"/>
<keyword evidence="3" id="KW-1185">Reference proteome</keyword>
<dbReference type="AlphaFoldDB" id="M2SYI8"/>
<gene>
    <name evidence="2" type="ORF">COCSADRAFT_226798</name>
</gene>
<dbReference type="HOGENOM" id="CLU_1927424_0_0_1"/>
<proteinExistence type="predicted"/>
<evidence type="ECO:0000313" key="2">
    <source>
        <dbReference type="EMBL" id="EMD62001.1"/>
    </source>
</evidence>
<sequence length="131" mass="14827">MLSYHIVSYRIVSSASLLLLLPPLSSPLKNPNPSMQSWYSTPSLCAAKTKRRNDASEMLWTDTTKKRQLAGRQDRILMPLNKGETNVQTKQSRDEEKESIIAKKKCLNHISSRLISIPSHPFIHERVSASP</sequence>
<protein>
    <submittedName>
        <fullName evidence="2">Uncharacterized protein</fullName>
    </submittedName>
</protein>
<dbReference type="Proteomes" id="UP000016934">
    <property type="component" value="Unassembled WGS sequence"/>
</dbReference>
<evidence type="ECO:0000313" key="3">
    <source>
        <dbReference type="Proteomes" id="UP000016934"/>
    </source>
</evidence>
<organism evidence="2 3">
    <name type="scientific">Cochliobolus sativus (strain ND90Pr / ATCC 201652)</name>
    <name type="common">Common root rot and spot blotch fungus</name>
    <name type="synonym">Bipolaris sorokiniana</name>
    <dbReference type="NCBI Taxonomy" id="665912"/>
    <lineage>
        <taxon>Eukaryota</taxon>
        <taxon>Fungi</taxon>
        <taxon>Dikarya</taxon>
        <taxon>Ascomycota</taxon>
        <taxon>Pezizomycotina</taxon>
        <taxon>Dothideomycetes</taxon>
        <taxon>Pleosporomycetidae</taxon>
        <taxon>Pleosporales</taxon>
        <taxon>Pleosporineae</taxon>
        <taxon>Pleosporaceae</taxon>
        <taxon>Bipolaris</taxon>
    </lineage>
</organism>
<dbReference type="EMBL" id="KB445647">
    <property type="protein sequence ID" value="EMD62001.1"/>
    <property type="molecule type" value="Genomic_DNA"/>
</dbReference>
<reference evidence="3" key="2">
    <citation type="journal article" date="2013" name="PLoS Genet.">
        <title>Comparative genome structure, secondary metabolite, and effector coding capacity across Cochliobolus pathogens.</title>
        <authorList>
            <person name="Condon B.J."/>
            <person name="Leng Y."/>
            <person name="Wu D."/>
            <person name="Bushley K.E."/>
            <person name="Ohm R.A."/>
            <person name="Otillar R."/>
            <person name="Martin J."/>
            <person name="Schackwitz W."/>
            <person name="Grimwood J."/>
            <person name="MohdZainudin N."/>
            <person name="Xue C."/>
            <person name="Wang R."/>
            <person name="Manning V.A."/>
            <person name="Dhillon B."/>
            <person name="Tu Z.J."/>
            <person name="Steffenson B.J."/>
            <person name="Salamov A."/>
            <person name="Sun H."/>
            <person name="Lowry S."/>
            <person name="LaButti K."/>
            <person name="Han J."/>
            <person name="Copeland A."/>
            <person name="Lindquist E."/>
            <person name="Barry K."/>
            <person name="Schmutz J."/>
            <person name="Baker S.E."/>
            <person name="Ciuffetti L.M."/>
            <person name="Grigoriev I.V."/>
            <person name="Zhong S."/>
            <person name="Turgeon B.G."/>
        </authorList>
    </citation>
    <scope>NUCLEOTIDE SEQUENCE [LARGE SCALE GENOMIC DNA]</scope>
    <source>
        <strain evidence="3">ND90Pr / ATCC 201652</strain>
    </source>
</reference>
<evidence type="ECO:0000256" key="1">
    <source>
        <dbReference type="SAM" id="SignalP"/>
    </source>
</evidence>